<gene>
    <name evidence="1" type="ORF">DRJ26_03110</name>
</gene>
<reference evidence="1 2" key="1">
    <citation type="submission" date="2018-06" db="EMBL/GenBank/DDBJ databases">
        <title>Extensive metabolic versatility and redundancy in microbially diverse, dynamic hydrothermal sediments.</title>
        <authorList>
            <person name="Dombrowski N."/>
            <person name="Teske A."/>
            <person name="Baker B.J."/>
        </authorList>
    </citation>
    <scope>NUCLEOTIDE SEQUENCE [LARGE SCALE GENOMIC DNA]</scope>
    <source>
        <strain evidence="1">B20_G2</strain>
    </source>
</reference>
<organism evidence="1 2">
    <name type="scientific">Thermoproteota archaeon</name>
    <dbReference type="NCBI Taxonomy" id="2056631"/>
    <lineage>
        <taxon>Archaea</taxon>
        <taxon>Thermoproteota</taxon>
    </lineage>
</organism>
<dbReference type="AlphaFoldDB" id="A0A497F1U7"/>
<sequence length="314" mass="36959">MRERRMWSNYLTKFTARLEGGRLEKLKEIIDSKNRIVAKHFYLRISRAGVSRRNFREIIMDVFAYSTFDTYYWKLKSKGTTPTMEFRRFKRAIKSLNDYMDEDLMYYALMDECKNMSKLRRSEIEKIIATLKYAAEAFTRIRERSLLEVAEKLRLNTMFNVSRSLPDTIYQRKARFFGLLVSTPVEDVVTAIEAIRLSIACLPKGGQHAANIFLYITSKVINLWKLQISSQLQPPLDSGTSEVCLSLGLTDKKLENTEYLSLHYEVFQKIAETLFPEDPVKMIVLRAVAERWCYGKDWKLCEQCWFSKVCPREY</sequence>
<name>A0A497F1U7_9CREN</name>
<accession>A0A497F1U7</accession>
<comment type="caution">
    <text evidence="1">The sequence shown here is derived from an EMBL/GenBank/DDBJ whole genome shotgun (WGS) entry which is preliminary data.</text>
</comment>
<proteinExistence type="predicted"/>
<evidence type="ECO:0000313" key="1">
    <source>
        <dbReference type="EMBL" id="RLE53643.1"/>
    </source>
</evidence>
<evidence type="ECO:0000313" key="2">
    <source>
        <dbReference type="Proteomes" id="UP000269499"/>
    </source>
</evidence>
<dbReference type="Proteomes" id="UP000269499">
    <property type="component" value="Unassembled WGS sequence"/>
</dbReference>
<protein>
    <submittedName>
        <fullName evidence="1">Uncharacterized protein</fullName>
    </submittedName>
</protein>
<dbReference type="EMBL" id="QMRA01000057">
    <property type="protein sequence ID" value="RLE53643.1"/>
    <property type="molecule type" value="Genomic_DNA"/>
</dbReference>